<organism evidence="1">
    <name type="scientific">Rhizophora mucronata</name>
    <name type="common">Asiatic mangrove</name>
    <dbReference type="NCBI Taxonomy" id="61149"/>
    <lineage>
        <taxon>Eukaryota</taxon>
        <taxon>Viridiplantae</taxon>
        <taxon>Streptophyta</taxon>
        <taxon>Embryophyta</taxon>
        <taxon>Tracheophyta</taxon>
        <taxon>Spermatophyta</taxon>
        <taxon>Magnoliopsida</taxon>
        <taxon>eudicotyledons</taxon>
        <taxon>Gunneridae</taxon>
        <taxon>Pentapetalae</taxon>
        <taxon>rosids</taxon>
        <taxon>fabids</taxon>
        <taxon>Malpighiales</taxon>
        <taxon>Rhizophoraceae</taxon>
        <taxon>Rhizophora</taxon>
    </lineage>
</organism>
<evidence type="ECO:0000313" key="1">
    <source>
        <dbReference type="EMBL" id="MBX66477.1"/>
    </source>
</evidence>
<dbReference type="AlphaFoldDB" id="A0A2P2QHV0"/>
<sequence>MHMCVRVNNMDYQCEKRTWGEWGSWQASFHGRHIIGAFILPHPLLR</sequence>
<dbReference type="EMBL" id="GGEC01085993">
    <property type="protein sequence ID" value="MBX66477.1"/>
    <property type="molecule type" value="Transcribed_RNA"/>
</dbReference>
<name>A0A2P2QHV0_RHIMU</name>
<accession>A0A2P2QHV0</accession>
<reference evidence="1" key="1">
    <citation type="submission" date="2018-02" db="EMBL/GenBank/DDBJ databases">
        <title>Rhizophora mucronata_Transcriptome.</title>
        <authorList>
            <person name="Meera S.P."/>
            <person name="Sreeshan A."/>
            <person name="Augustine A."/>
        </authorList>
    </citation>
    <scope>NUCLEOTIDE SEQUENCE</scope>
    <source>
        <tissue evidence="1">Leaf</tissue>
    </source>
</reference>
<protein>
    <submittedName>
        <fullName evidence="1">Uncharacterized protein</fullName>
    </submittedName>
</protein>
<proteinExistence type="predicted"/>